<proteinExistence type="predicted"/>
<evidence type="ECO:0000313" key="3">
    <source>
        <dbReference type="EMBL" id="EIT84279.1"/>
    </source>
</evidence>
<dbReference type="AlphaFoldDB" id="I8AFW1"/>
<gene>
    <name evidence="3" type="ORF">A374_15873</name>
</gene>
<evidence type="ECO:0000259" key="2">
    <source>
        <dbReference type="PROSITE" id="PS50937"/>
    </source>
</evidence>
<organism evidence="3 4">
    <name type="scientific">Fictibacillus macauensis ZFHKF-1</name>
    <dbReference type="NCBI Taxonomy" id="1196324"/>
    <lineage>
        <taxon>Bacteria</taxon>
        <taxon>Bacillati</taxon>
        <taxon>Bacillota</taxon>
        <taxon>Bacilli</taxon>
        <taxon>Bacillales</taxon>
        <taxon>Fictibacillaceae</taxon>
        <taxon>Fictibacillus</taxon>
    </lineage>
</organism>
<feature type="domain" description="HTH merR-type" evidence="2">
    <location>
        <begin position="2"/>
        <end position="71"/>
    </location>
</feature>
<dbReference type="Pfam" id="PF13411">
    <property type="entry name" value="MerR_1"/>
    <property type="match status" value="1"/>
</dbReference>
<name>I8AFW1_9BACL</name>
<dbReference type="OrthoDB" id="1894615at2"/>
<dbReference type="STRING" id="1196324.A374_15873"/>
<dbReference type="PANTHER" id="PTHR30204">
    <property type="entry name" value="REDOX-CYCLING DRUG-SENSING TRANSCRIPTIONAL ACTIVATOR SOXR"/>
    <property type="match status" value="1"/>
</dbReference>
<comment type="caution">
    <text evidence="3">The sequence shown here is derived from an EMBL/GenBank/DDBJ whole genome shotgun (WGS) entry which is preliminary data.</text>
</comment>
<dbReference type="PANTHER" id="PTHR30204:SF96">
    <property type="entry name" value="CHROMOSOME-ANCHORING PROTEIN RACA"/>
    <property type="match status" value="1"/>
</dbReference>
<dbReference type="InterPro" id="IPR047057">
    <property type="entry name" value="MerR_fam"/>
</dbReference>
<dbReference type="SMART" id="SM00422">
    <property type="entry name" value="HTH_MERR"/>
    <property type="match status" value="1"/>
</dbReference>
<dbReference type="GO" id="GO:0003700">
    <property type="term" value="F:DNA-binding transcription factor activity"/>
    <property type="evidence" value="ECO:0007669"/>
    <property type="project" value="InterPro"/>
</dbReference>
<sequence>MHWTTGEVAKTRGISVRTLRYYDQIGLLTPSLKNDYGKRYYSQEDLFTLEKILLLKSLALPLKDIRRLLNTLSYPELLAAHHKALQEDLQATQKRIRETSSLLAMFKMEGEVPWETVISLSQQPPEQTKKWQHFFQQDELQQLTTSIPNTGNLTDTTNQYIVLLQRINICLKENQSPRSKEGYTIGQALTELAQATFGDNQALAEKFWEVRQKPSEETGLYPLSQEVLAFVESCTAYYAETCD</sequence>
<dbReference type="SUPFAM" id="SSF46955">
    <property type="entry name" value="Putative DNA-binding domain"/>
    <property type="match status" value="1"/>
</dbReference>
<accession>I8AFW1</accession>
<evidence type="ECO:0000313" key="4">
    <source>
        <dbReference type="Proteomes" id="UP000004080"/>
    </source>
</evidence>
<dbReference type="eggNOG" id="COG0789">
    <property type="taxonomic scope" value="Bacteria"/>
</dbReference>
<protein>
    <submittedName>
        <fullName evidence="3">Transcriptional regulator</fullName>
    </submittedName>
</protein>
<dbReference type="PROSITE" id="PS50937">
    <property type="entry name" value="HTH_MERR_2"/>
    <property type="match status" value="1"/>
</dbReference>
<dbReference type="Proteomes" id="UP000004080">
    <property type="component" value="Unassembled WGS sequence"/>
</dbReference>
<keyword evidence="4" id="KW-1185">Reference proteome</keyword>
<keyword evidence="1" id="KW-0238">DNA-binding</keyword>
<dbReference type="RefSeq" id="WP_007203247.1">
    <property type="nucleotide sequence ID" value="NZ_AKKV01000036.1"/>
</dbReference>
<dbReference type="PATRIC" id="fig|1196324.3.peg.3247"/>
<dbReference type="EMBL" id="AKKV01000036">
    <property type="protein sequence ID" value="EIT84279.1"/>
    <property type="molecule type" value="Genomic_DNA"/>
</dbReference>
<dbReference type="InterPro" id="IPR000551">
    <property type="entry name" value="MerR-type_HTH_dom"/>
</dbReference>
<dbReference type="Gene3D" id="1.10.1660.10">
    <property type="match status" value="1"/>
</dbReference>
<evidence type="ECO:0000256" key="1">
    <source>
        <dbReference type="ARBA" id="ARBA00023125"/>
    </source>
</evidence>
<dbReference type="PRINTS" id="PR00040">
    <property type="entry name" value="HTHMERR"/>
</dbReference>
<dbReference type="InterPro" id="IPR009061">
    <property type="entry name" value="DNA-bd_dom_put_sf"/>
</dbReference>
<dbReference type="GO" id="GO:0003677">
    <property type="term" value="F:DNA binding"/>
    <property type="evidence" value="ECO:0007669"/>
    <property type="project" value="UniProtKB-KW"/>
</dbReference>
<reference evidence="3 4" key="1">
    <citation type="journal article" date="2012" name="J. Bacteriol.">
        <title>Genome of Bacillus macauensis ZFHKF-1, a Long-Chain-Forming Bacterium.</title>
        <authorList>
            <person name="Cai L."/>
            <person name="Zhang T."/>
        </authorList>
    </citation>
    <scope>NUCLEOTIDE SEQUENCE [LARGE SCALE GENOMIC DNA]</scope>
    <source>
        <strain evidence="3 4">ZFHKF-1</strain>
    </source>
</reference>
<dbReference type="CDD" id="cd01106">
    <property type="entry name" value="HTH_TipAL-Mta"/>
    <property type="match status" value="1"/>
</dbReference>